<sequence>MAALLKQLKAWKNTPAYRAAALVVYAVMLLLVLIYFTGNGEFIYEL</sequence>
<protein>
    <submittedName>
        <fullName evidence="2">Uncharacterized protein</fullName>
    </submittedName>
</protein>
<reference evidence="2" key="1">
    <citation type="submission" date="2020-10" db="EMBL/GenBank/DDBJ databases">
        <authorList>
            <person name="Gilroy R."/>
        </authorList>
    </citation>
    <scope>NUCLEOTIDE SEQUENCE</scope>
    <source>
        <strain evidence="2">ChiSjej2B20-13462</strain>
    </source>
</reference>
<keyword evidence="1" id="KW-1133">Transmembrane helix</keyword>
<evidence type="ECO:0000256" key="1">
    <source>
        <dbReference type="SAM" id="Phobius"/>
    </source>
</evidence>
<evidence type="ECO:0000313" key="3">
    <source>
        <dbReference type="Proteomes" id="UP000886874"/>
    </source>
</evidence>
<keyword evidence="1" id="KW-0472">Membrane</keyword>
<dbReference type="AlphaFoldDB" id="A0A9D0Z9T2"/>
<reference evidence="2" key="2">
    <citation type="journal article" date="2021" name="PeerJ">
        <title>Extensive microbial diversity within the chicken gut microbiome revealed by metagenomics and culture.</title>
        <authorList>
            <person name="Gilroy R."/>
            <person name="Ravi A."/>
            <person name="Getino M."/>
            <person name="Pursley I."/>
            <person name="Horton D.L."/>
            <person name="Alikhan N.F."/>
            <person name="Baker D."/>
            <person name="Gharbi K."/>
            <person name="Hall N."/>
            <person name="Watson M."/>
            <person name="Adriaenssens E.M."/>
            <person name="Foster-Nyarko E."/>
            <person name="Jarju S."/>
            <person name="Secka A."/>
            <person name="Antonio M."/>
            <person name="Oren A."/>
            <person name="Chaudhuri R.R."/>
            <person name="La Ragione R."/>
            <person name="Hildebrand F."/>
            <person name="Pallen M.J."/>
        </authorList>
    </citation>
    <scope>NUCLEOTIDE SEQUENCE</scope>
    <source>
        <strain evidence="2">ChiSjej2B20-13462</strain>
    </source>
</reference>
<dbReference type="Proteomes" id="UP000886874">
    <property type="component" value="Unassembled WGS sequence"/>
</dbReference>
<organism evidence="2 3">
    <name type="scientific">Candidatus Avoscillospira stercorigallinarum</name>
    <dbReference type="NCBI Taxonomy" id="2840708"/>
    <lineage>
        <taxon>Bacteria</taxon>
        <taxon>Bacillati</taxon>
        <taxon>Bacillota</taxon>
        <taxon>Clostridia</taxon>
        <taxon>Eubacteriales</taxon>
        <taxon>Oscillospiraceae</taxon>
        <taxon>Oscillospiraceae incertae sedis</taxon>
        <taxon>Candidatus Avoscillospira</taxon>
    </lineage>
</organism>
<feature type="transmembrane region" description="Helical" evidence="1">
    <location>
        <begin position="16"/>
        <end position="36"/>
    </location>
</feature>
<accession>A0A9D0Z9T2</accession>
<gene>
    <name evidence="2" type="ORF">IAA67_09235</name>
</gene>
<keyword evidence="1" id="KW-0812">Transmembrane</keyword>
<name>A0A9D0Z9T2_9FIRM</name>
<dbReference type="EMBL" id="DVFN01000135">
    <property type="protein sequence ID" value="HIQ70498.1"/>
    <property type="molecule type" value="Genomic_DNA"/>
</dbReference>
<proteinExistence type="predicted"/>
<comment type="caution">
    <text evidence="2">The sequence shown here is derived from an EMBL/GenBank/DDBJ whole genome shotgun (WGS) entry which is preliminary data.</text>
</comment>
<evidence type="ECO:0000313" key="2">
    <source>
        <dbReference type="EMBL" id="HIQ70498.1"/>
    </source>
</evidence>